<feature type="region of interest" description="Disordered" evidence="1">
    <location>
        <begin position="69"/>
        <end position="127"/>
    </location>
</feature>
<keyword evidence="3" id="KW-1185">Reference proteome</keyword>
<reference evidence="2" key="1">
    <citation type="journal article" date="2020" name="Stud. Mycol.">
        <title>101 Dothideomycetes genomes: a test case for predicting lifestyles and emergence of pathogens.</title>
        <authorList>
            <person name="Haridas S."/>
            <person name="Albert R."/>
            <person name="Binder M."/>
            <person name="Bloem J."/>
            <person name="Labutti K."/>
            <person name="Salamov A."/>
            <person name="Andreopoulos B."/>
            <person name="Baker S."/>
            <person name="Barry K."/>
            <person name="Bills G."/>
            <person name="Bluhm B."/>
            <person name="Cannon C."/>
            <person name="Castanera R."/>
            <person name="Culley D."/>
            <person name="Daum C."/>
            <person name="Ezra D."/>
            <person name="Gonzalez J."/>
            <person name="Henrissat B."/>
            <person name="Kuo A."/>
            <person name="Liang C."/>
            <person name="Lipzen A."/>
            <person name="Lutzoni F."/>
            <person name="Magnuson J."/>
            <person name="Mondo S."/>
            <person name="Nolan M."/>
            <person name="Ohm R."/>
            <person name="Pangilinan J."/>
            <person name="Park H.-J."/>
            <person name="Ramirez L."/>
            <person name="Alfaro M."/>
            <person name="Sun H."/>
            <person name="Tritt A."/>
            <person name="Yoshinaga Y."/>
            <person name="Zwiers L.-H."/>
            <person name="Turgeon B."/>
            <person name="Goodwin S."/>
            <person name="Spatafora J."/>
            <person name="Crous P."/>
            <person name="Grigoriev I."/>
        </authorList>
    </citation>
    <scope>NUCLEOTIDE SEQUENCE</scope>
    <source>
        <strain evidence="2">CBS 109.77</strain>
    </source>
</reference>
<gene>
    <name evidence="2" type="ORF">K505DRAFT_344004</name>
</gene>
<evidence type="ECO:0000313" key="3">
    <source>
        <dbReference type="Proteomes" id="UP000799757"/>
    </source>
</evidence>
<organism evidence="2 3">
    <name type="scientific">Melanomma pulvis-pyrius CBS 109.77</name>
    <dbReference type="NCBI Taxonomy" id="1314802"/>
    <lineage>
        <taxon>Eukaryota</taxon>
        <taxon>Fungi</taxon>
        <taxon>Dikarya</taxon>
        <taxon>Ascomycota</taxon>
        <taxon>Pezizomycotina</taxon>
        <taxon>Dothideomycetes</taxon>
        <taxon>Pleosporomycetidae</taxon>
        <taxon>Pleosporales</taxon>
        <taxon>Melanommataceae</taxon>
        <taxon>Melanomma</taxon>
    </lineage>
</organism>
<proteinExistence type="predicted"/>
<name>A0A6A6WQ31_9PLEO</name>
<dbReference type="EMBL" id="MU002519">
    <property type="protein sequence ID" value="KAF2786209.1"/>
    <property type="molecule type" value="Genomic_DNA"/>
</dbReference>
<sequence length="158" mass="17129">MGMDDDYRAAGWGAVDKVCSLGRQPETSSLSTRGGQLAHYTVGPADEVEKQLQRSTRITRSAVQHAAWLSGPSTTNRFRRSAARWPSRRAACPSQGSSVRLEMASRRALLSKPRRRSTSSTAAGGGNTRMANEAILAMGDITVWRRNWFGVGCGSCAR</sequence>
<evidence type="ECO:0000313" key="2">
    <source>
        <dbReference type="EMBL" id="KAF2786209.1"/>
    </source>
</evidence>
<dbReference type="Proteomes" id="UP000799757">
    <property type="component" value="Unassembled WGS sequence"/>
</dbReference>
<dbReference type="AlphaFoldDB" id="A0A6A6WQ31"/>
<protein>
    <submittedName>
        <fullName evidence="2">Uncharacterized protein</fullName>
    </submittedName>
</protein>
<evidence type="ECO:0000256" key="1">
    <source>
        <dbReference type="SAM" id="MobiDB-lite"/>
    </source>
</evidence>
<accession>A0A6A6WQ31</accession>